<evidence type="ECO:0008006" key="2">
    <source>
        <dbReference type="Google" id="ProtNLM"/>
    </source>
</evidence>
<dbReference type="EMBL" id="BARV01036374">
    <property type="protein sequence ID" value="GAI53296.1"/>
    <property type="molecule type" value="Genomic_DNA"/>
</dbReference>
<reference evidence="1" key="1">
    <citation type="journal article" date="2014" name="Front. Microbiol.">
        <title>High frequency of phylogenetically diverse reductive dehalogenase-homologous genes in deep subseafloor sedimentary metagenomes.</title>
        <authorList>
            <person name="Kawai M."/>
            <person name="Futagami T."/>
            <person name="Toyoda A."/>
            <person name="Takaki Y."/>
            <person name="Nishi S."/>
            <person name="Hori S."/>
            <person name="Arai W."/>
            <person name="Tsubouchi T."/>
            <person name="Morono Y."/>
            <person name="Uchiyama I."/>
            <person name="Ito T."/>
            <person name="Fujiyama A."/>
            <person name="Inagaki F."/>
            <person name="Takami H."/>
        </authorList>
    </citation>
    <scope>NUCLEOTIDE SEQUENCE</scope>
    <source>
        <strain evidence="1">Expedition CK06-06</strain>
    </source>
</reference>
<comment type="caution">
    <text evidence="1">The sequence shown here is derived from an EMBL/GenBank/DDBJ whole genome shotgun (WGS) entry which is preliminary data.</text>
</comment>
<accession>X1QEP0</accession>
<sequence length="87" mass="9892">MSTDHDVMTADLEEERLLAQLKNVTLENAGKGKLLLTNKRIEFENRSGFFSPPYLEFSVDLSRVSSAEVDEASYILVLQWLNESDEP</sequence>
<dbReference type="AlphaFoldDB" id="X1QEP0"/>
<name>X1QEP0_9ZZZZ</name>
<protein>
    <recommendedName>
        <fullName evidence="2">GRAM domain-containing protein</fullName>
    </recommendedName>
</protein>
<feature type="non-terminal residue" evidence="1">
    <location>
        <position position="87"/>
    </location>
</feature>
<proteinExistence type="predicted"/>
<evidence type="ECO:0000313" key="1">
    <source>
        <dbReference type="EMBL" id="GAI53296.1"/>
    </source>
</evidence>
<gene>
    <name evidence="1" type="ORF">S06H3_56541</name>
</gene>
<organism evidence="1">
    <name type="scientific">marine sediment metagenome</name>
    <dbReference type="NCBI Taxonomy" id="412755"/>
    <lineage>
        <taxon>unclassified sequences</taxon>
        <taxon>metagenomes</taxon>
        <taxon>ecological metagenomes</taxon>
    </lineage>
</organism>